<dbReference type="InterPro" id="IPR035965">
    <property type="entry name" value="PAS-like_dom_sf"/>
</dbReference>
<dbReference type="AlphaFoldDB" id="A0A7K1TC12"/>
<evidence type="ECO:0000259" key="2">
    <source>
        <dbReference type="Pfam" id="PF08448"/>
    </source>
</evidence>
<dbReference type="Pfam" id="PF08448">
    <property type="entry name" value="PAS_4"/>
    <property type="match status" value="2"/>
</dbReference>
<evidence type="ECO:0000256" key="1">
    <source>
        <dbReference type="SAM" id="Coils"/>
    </source>
</evidence>
<feature type="domain" description="PAS fold-4" evidence="2">
    <location>
        <begin position="42"/>
        <end position="156"/>
    </location>
</feature>
<accession>A0A7K1TC12</accession>
<evidence type="ECO:0000313" key="3">
    <source>
        <dbReference type="EMBL" id="MVN75948.1"/>
    </source>
</evidence>
<dbReference type="Gene3D" id="3.30.450.20">
    <property type="entry name" value="PAS domain"/>
    <property type="match status" value="2"/>
</dbReference>
<name>A0A7K1TC12_9BACT</name>
<keyword evidence="1" id="KW-0175">Coiled coil</keyword>
<dbReference type="Proteomes" id="UP000441336">
    <property type="component" value="Unassembled WGS sequence"/>
</dbReference>
<dbReference type="EMBL" id="WQKZ01000002">
    <property type="protein sequence ID" value="MVN75948.1"/>
    <property type="molecule type" value="Genomic_DNA"/>
</dbReference>
<organism evidence="3 4">
    <name type="scientific">Hymenobacter ginkgonis</name>
    <dbReference type="NCBI Taxonomy" id="2682976"/>
    <lineage>
        <taxon>Bacteria</taxon>
        <taxon>Pseudomonadati</taxon>
        <taxon>Bacteroidota</taxon>
        <taxon>Cytophagia</taxon>
        <taxon>Cytophagales</taxon>
        <taxon>Hymenobacteraceae</taxon>
        <taxon>Hymenobacter</taxon>
    </lineage>
</organism>
<feature type="coiled-coil region" evidence="1">
    <location>
        <begin position="311"/>
        <end position="345"/>
    </location>
</feature>
<protein>
    <submittedName>
        <fullName evidence="3">PAS domain-containing protein</fullName>
    </submittedName>
</protein>
<evidence type="ECO:0000313" key="4">
    <source>
        <dbReference type="Proteomes" id="UP000441336"/>
    </source>
</evidence>
<reference evidence="3 4" key="1">
    <citation type="submission" date="2019-12" db="EMBL/GenBank/DDBJ databases">
        <title>Hymenobacter sp. HMF4947 Genome sequencing and assembly.</title>
        <authorList>
            <person name="Kang H."/>
            <person name="Cha I."/>
            <person name="Kim H."/>
            <person name="Joh K."/>
        </authorList>
    </citation>
    <scope>NUCLEOTIDE SEQUENCE [LARGE SCALE GENOMIC DNA]</scope>
    <source>
        <strain evidence="3 4">HMF4947</strain>
    </source>
</reference>
<dbReference type="InterPro" id="IPR013656">
    <property type="entry name" value="PAS_4"/>
</dbReference>
<feature type="domain" description="PAS fold-4" evidence="2">
    <location>
        <begin position="200"/>
        <end position="311"/>
    </location>
</feature>
<sequence>MSSLSQPDGPTPLPSTDVSATLQVAAQDMQRQRAQGTIERFFQQAPAPICILDGADFVYELINPAYQQLFPGRHLLGKPLLAALPELAGQAIPQILSDVYRTGETFEGRELLVPLARASNGQVEDLYFNFTYQARRDDNGTIDGVLVFAAEVTEQVLARRKVEELNRELETRVAARTQELEQTKAEAENQRQRLHDILMQAPALITYFEGPQHIFRLVNPLYQQLVGNRPILGMPISEAMPELAGQPIFALLDEVYQTGKSYYANEMLVQLDHQNAGVLGNNYYNFVYQATRNTAGDIDGILVFAYEVTTQVVARQKIEKSEQQLQQLNQQLLAVNTEVWAANAEIQAINEALAHLQEAKRPSAS</sequence>
<proteinExistence type="predicted"/>
<keyword evidence="4" id="KW-1185">Reference proteome</keyword>
<comment type="caution">
    <text evidence="3">The sequence shown here is derived from an EMBL/GenBank/DDBJ whole genome shotgun (WGS) entry which is preliminary data.</text>
</comment>
<gene>
    <name evidence="3" type="ORF">GO988_06385</name>
</gene>
<dbReference type="SUPFAM" id="SSF55785">
    <property type="entry name" value="PYP-like sensor domain (PAS domain)"/>
    <property type="match status" value="2"/>
</dbReference>
<dbReference type="RefSeq" id="WP_157563203.1">
    <property type="nucleotide sequence ID" value="NZ_WQKZ01000002.1"/>
</dbReference>
<feature type="coiled-coil region" evidence="1">
    <location>
        <begin position="159"/>
        <end position="200"/>
    </location>
</feature>